<dbReference type="AlphaFoldDB" id="H1UXM7"/>
<dbReference type="EMBL" id="CACQ02000517">
    <property type="protein sequence ID" value="CCF32728.1"/>
    <property type="molecule type" value="Genomic_DNA"/>
</dbReference>
<dbReference type="Proteomes" id="UP000007174">
    <property type="component" value="Unassembled WGS sequence"/>
</dbReference>
<feature type="region of interest" description="Disordered" evidence="1">
    <location>
        <begin position="33"/>
        <end position="58"/>
    </location>
</feature>
<gene>
    <name evidence="2" type="ORF">CH063_05055</name>
</gene>
<evidence type="ECO:0000313" key="2">
    <source>
        <dbReference type="EMBL" id="CCF32728.1"/>
    </source>
</evidence>
<evidence type="ECO:0000313" key="3">
    <source>
        <dbReference type="Proteomes" id="UP000007174"/>
    </source>
</evidence>
<name>H1UXM7_COLHI</name>
<dbReference type="HOGENOM" id="CLU_2628490_0_0_1"/>
<protein>
    <submittedName>
        <fullName evidence="2">Uncharacterized protein</fullName>
    </submittedName>
</protein>
<organism evidence="2 3">
    <name type="scientific">Colletotrichum higginsianum (strain IMI 349063)</name>
    <name type="common">Crucifer anthracnose fungus</name>
    <dbReference type="NCBI Taxonomy" id="759273"/>
    <lineage>
        <taxon>Eukaryota</taxon>
        <taxon>Fungi</taxon>
        <taxon>Dikarya</taxon>
        <taxon>Ascomycota</taxon>
        <taxon>Pezizomycotina</taxon>
        <taxon>Sordariomycetes</taxon>
        <taxon>Hypocreomycetidae</taxon>
        <taxon>Glomerellales</taxon>
        <taxon>Glomerellaceae</taxon>
        <taxon>Colletotrichum</taxon>
        <taxon>Colletotrichum destructivum species complex</taxon>
    </lineage>
</organism>
<feature type="compositionally biased region" description="Basic and acidic residues" evidence="1">
    <location>
        <begin position="45"/>
        <end position="54"/>
    </location>
</feature>
<proteinExistence type="predicted"/>
<feature type="non-terminal residue" evidence="2">
    <location>
        <position position="1"/>
    </location>
</feature>
<reference evidence="3" key="1">
    <citation type="journal article" date="2012" name="Nat. Genet.">
        <title>Lifestyle transitions in plant pathogenic Colletotrichum fungi deciphered by genome and transcriptome analyses.</title>
        <authorList>
            <person name="O'Connell R.J."/>
            <person name="Thon M.R."/>
            <person name="Hacquard S."/>
            <person name="Amyotte S.G."/>
            <person name="Kleemann J."/>
            <person name="Torres M.F."/>
            <person name="Damm U."/>
            <person name="Buiate E.A."/>
            <person name="Epstein L."/>
            <person name="Alkan N."/>
            <person name="Altmueller J."/>
            <person name="Alvarado-Balderrama L."/>
            <person name="Bauser C.A."/>
            <person name="Becker C."/>
            <person name="Birren B.W."/>
            <person name="Chen Z."/>
            <person name="Choi J."/>
            <person name="Crouch J.A."/>
            <person name="Duvick J.P."/>
            <person name="Farman M.A."/>
            <person name="Gan P."/>
            <person name="Heiman D."/>
            <person name="Henrissat B."/>
            <person name="Howard R.J."/>
            <person name="Kabbage M."/>
            <person name="Koch C."/>
            <person name="Kracher B."/>
            <person name="Kubo Y."/>
            <person name="Law A.D."/>
            <person name="Lebrun M.-H."/>
            <person name="Lee Y.-H."/>
            <person name="Miyara I."/>
            <person name="Moore N."/>
            <person name="Neumann U."/>
            <person name="Nordstroem K."/>
            <person name="Panaccione D.G."/>
            <person name="Panstruga R."/>
            <person name="Place M."/>
            <person name="Proctor R.H."/>
            <person name="Prusky D."/>
            <person name="Rech G."/>
            <person name="Reinhardt R."/>
            <person name="Rollins J.A."/>
            <person name="Rounsley S."/>
            <person name="Schardl C.L."/>
            <person name="Schwartz D.C."/>
            <person name="Shenoy N."/>
            <person name="Shirasu K."/>
            <person name="Sikhakolli U.R."/>
            <person name="Stueber K."/>
            <person name="Sukno S.A."/>
            <person name="Sweigard J.A."/>
            <person name="Takano Y."/>
            <person name="Takahara H."/>
            <person name="Trail F."/>
            <person name="van der Does H.C."/>
            <person name="Voll L.M."/>
            <person name="Will I."/>
            <person name="Young S."/>
            <person name="Zeng Q."/>
            <person name="Zhang J."/>
            <person name="Zhou S."/>
            <person name="Dickman M.B."/>
            <person name="Schulze-Lefert P."/>
            <person name="Ver Loren van Themaat E."/>
            <person name="Ma L.-J."/>
            <person name="Vaillancourt L.J."/>
        </authorList>
    </citation>
    <scope>NUCLEOTIDE SEQUENCE [LARGE SCALE GENOMIC DNA]</scope>
    <source>
        <strain evidence="3">IMI 349063</strain>
    </source>
</reference>
<accession>H1UXM7</accession>
<sequence>VFSPRNAVCVRLTLADVVVGGLGRISLSLLRPGGPVSQTTGAESCFRESEKHEPASLSLSREVDVGLWQAEPAHEREG</sequence>
<evidence type="ECO:0000256" key="1">
    <source>
        <dbReference type="SAM" id="MobiDB-lite"/>
    </source>
</evidence>